<sequence>MLPHQQSSLIKHYSKAAVTAHPVVFSLFLSQKGYFI</sequence>
<accession>A0A0E9WM80</accession>
<name>A0A0E9WM80_ANGAN</name>
<organism evidence="1">
    <name type="scientific">Anguilla anguilla</name>
    <name type="common">European freshwater eel</name>
    <name type="synonym">Muraena anguilla</name>
    <dbReference type="NCBI Taxonomy" id="7936"/>
    <lineage>
        <taxon>Eukaryota</taxon>
        <taxon>Metazoa</taxon>
        <taxon>Chordata</taxon>
        <taxon>Craniata</taxon>
        <taxon>Vertebrata</taxon>
        <taxon>Euteleostomi</taxon>
        <taxon>Actinopterygii</taxon>
        <taxon>Neopterygii</taxon>
        <taxon>Teleostei</taxon>
        <taxon>Anguilliformes</taxon>
        <taxon>Anguillidae</taxon>
        <taxon>Anguilla</taxon>
    </lineage>
</organism>
<evidence type="ECO:0000313" key="1">
    <source>
        <dbReference type="EMBL" id="JAH90583.1"/>
    </source>
</evidence>
<protein>
    <submittedName>
        <fullName evidence="1">Uncharacterized protein</fullName>
    </submittedName>
</protein>
<reference evidence="1" key="1">
    <citation type="submission" date="2014-11" db="EMBL/GenBank/DDBJ databases">
        <authorList>
            <person name="Amaro Gonzalez C."/>
        </authorList>
    </citation>
    <scope>NUCLEOTIDE SEQUENCE</scope>
</reference>
<dbReference type="AlphaFoldDB" id="A0A0E9WM80"/>
<proteinExistence type="predicted"/>
<dbReference type="EMBL" id="GBXM01017994">
    <property type="protein sequence ID" value="JAH90583.1"/>
    <property type="molecule type" value="Transcribed_RNA"/>
</dbReference>
<reference evidence="1" key="2">
    <citation type="journal article" date="2015" name="Fish Shellfish Immunol.">
        <title>Early steps in the European eel (Anguilla anguilla)-Vibrio vulnificus interaction in the gills: Role of the RtxA13 toxin.</title>
        <authorList>
            <person name="Callol A."/>
            <person name="Pajuelo D."/>
            <person name="Ebbesson L."/>
            <person name="Teles M."/>
            <person name="MacKenzie S."/>
            <person name="Amaro C."/>
        </authorList>
    </citation>
    <scope>NUCLEOTIDE SEQUENCE</scope>
</reference>